<reference evidence="3" key="1">
    <citation type="submission" date="2022-08" db="EMBL/GenBank/DDBJ databases">
        <title>Nisaea acidiphila sp. nov., isolated from a marine algal debris and emended description of the genus Nisaea Urios et al. 2008.</title>
        <authorList>
            <person name="Kwon K."/>
        </authorList>
    </citation>
    <scope>NUCLEOTIDE SEQUENCE</scope>
    <source>
        <strain evidence="3">MEBiC11861</strain>
    </source>
</reference>
<dbReference type="CDD" id="cd04186">
    <property type="entry name" value="GT_2_like_c"/>
    <property type="match status" value="1"/>
</dbReference>
<dbReference type="RefSeq" id="WP_257766819.1">
    <property type="nucleotide sequence ID" value="NZ_CP102480.1"/>
</dbReference>
<dbReference type="Gene3D" id="3.90.550.10">
    <property type="entry name" value="Spore Coat Polysaccharide Biosynthesis Protein SpsA, Chain A"/>
    <property type="match status" value="1"/>
</dbReference>
<dbReference type="KEGG" id="naci:NUH88_12890"/>
<feature type="domain" description="Glycosyltransferase 2-like" evidence="2">
    <location>
        <begin position="15"/>
        <end position="196"/>
    </location>
</feature>
<feature type="transmembrane region" description="Helical" evidence="1">
    <location>
        <begin position="264"/>
        <end position="282"/>
    </location>
</feature>
<proteinExistence type="predicted"/>
<name>A0A9J7AMB6_9PROT</name>
<evidence type="ECO:0000313" key="3">
    <source>
        <dbReference type="EMBL" id="UUX48311.1"/>
    </source>
</evidence>
<dbReference type="Proteomes" id="UP001060336">
    <property type="component" value="Chromosome"/>
</dbReference>
<keyword evidence="4" id="KW-1185">Reference proteome</keyword>
<dbReference type="InterPro" id="IPR029044">
    <property type="entry name" value="Nucleotide-diphossugar_trans"/>
</dbReference>
<organism evidence="3 4">
    <name type="scientific">Nisaea acidiphila</name>
    <dbReference type="NCBI Taxonomy" id="1862145"/>
    <lineage>
        <taxon>Bacteria</taxon>
        <taxon>Pseudomonadati</taxon>
        <taxon>Pseudomonadota</taxon>
        <taxon>Alphaproteobacteria</taxon>
        <taxon>Rhodospirillales</taxon>
        <taxon>Thalassobaculaceae</taxon>
        <taxon>Nisaea</taxon>
    </lineage>
</organism>
<gene>
    <name evidence="3" type="ORF">NUH88_12890</name>
</gene>
<keyword evidence="1" id="KW-0812">Transmembrane</keyword>
<evidence type="ECO:0000313" key="4">
    <source>
        <dbReference type="Proteomes" id="UP001060336"/>
    </source>
</evidence>
<dbReference type="InterPro" id="IPR001173">
    <property type="entry name" value="Glyco_trans_2-like"/>
</dbReference>
<dbReference type="AlphaFoldDB" id="A0A9J7AMB6"/>
<dbReference type="EMBL" id="CP102480">
    <property type="protein sequence ID" value="UUX48311.1"/>
    <property type="molecule type" value="Genomic_DNA"/>
</dbReference>
<accession>A0A9J7AMB6</accession>
<keyword evidence="1" id="KW-1133">Transmembrane helix</keyword>
<protein>
    <submittedName>
        <fullName evidence="3">Glycosyltransferase family 2 protein</fullName>
    </submittedName>
</protein>
<sequence>MSVPIPPTERPDCAVVIVSYRTGPCLMECIRSVLGEMSAREIVVVDNGNPAEMVSALRALAETEERLTLLTGHGNVGFGRACNMGAARTTSPFLLLLNPDSVLKPGSLDGAMDRLASRQDISLYTVRIEDPDGSEQRGCRRNLMTPWTCLVEVSGLHRLGFKRINLHGTPPPEDLEEVECISGSFLLFRREVFEAIGGMDEDYFLHMEDVDVCFRVRAAGGSIWFDPTLSASHVQGTSEATSLFIEEQKTRGGVLYFSKHFGGWPNPLVLLVNIALWTRFLLLRIRTIF</sequence>
<evidence type="ECO:0000259" key="2">
    <source>
        <dbReference type="Pfam" id="PF00535"/>
    </source>
</evidence>
<dbReference type="PANTHER" id="PTHR43179:SF7">
    <property type="entry name" value="RHAMNOSYLTRANSFERASE WBBL"/>
    <property type="match status" value="1"/>
</dbReference>
<dbReference type="SUPFAM" id="SSF53448">
    <property type="entry name" value="Nucleotide-diphospho-sugar transferases"/>
    <property type="match status" value="1"/>
</dbReference>
<keyword evidence="1" id="KW-0472">Membrane</keyword>
<dbReference type="Pfam" id="PF00535">
    <property type="entry name" value="Glycos_transf_2"/>
    <property type="match status" value="1"/>
</dbReference>
<evidence type="ECO:0000256" key="1">
    <source>
        <dbReference type="SAM" id="Phobius"/>
    </source>
</evidence>
<dbReference type="PANTHER" id="PTHR43179">
    <property type="entry name" value="RHAMNOSYLTRANSFERASE WBBL"/>
    <property type="match status" value="1"/>
</dbReference>